<dbReference type="Proteomes" id="UP000288805">
    <property type="component" value="Unassembled WGS sequence"/>
</dbReference>
<reference evidence="2 3" key="1">
    <citation type="journal article" date="2018" name="PLoS Genet.">
        <title>Population sequencing reveals clonal diversity and ancestral inbreeding in the grapevine cultivar Chardonnay.</title>
        <authorList>
            <person name="Roach M.J."/>
            <person name="Johnson D.L."/>
            <person name="Bohlmann J."/>
            <person name="van Vuuren H.J."/>
            <person name="Jones S.J."/>
            <person name="Pretorius I.S."/>
            <person name="Schmidt S.A."/>
            <person name="Borneman A.R."/>
        </authorList>
    </citation>
    <scope>NUCLEOTIDE SEQUENCE [LARGE SCALE GENOMIC DNA]</scope>
    <source>
        <strain evidence="3">cv. Chardonnay</strain>
        <tissue evidence="2">Leaf</tissue>
    </source>
</reference>
<evidence type="ECO:0000313" key="2">
    <source>
        <dbReference type="EMBL" id="RVX00509.1"/>
    </source>
</evidence>
<dbReference type="AlphaFoldDB" id="A0A438IUT8"/>
<organism evidence="2 3">
    <name type="scientific">Vitis vinifera</name>
    <name type="common">Grape</name>
    <dbReference type="NCBI Taxonomy" id="29760"/>
    <lineage>
        <taxon>Eukaryota</taxon>
        <taxon>Viridiplantae</taxon>
        <taxon>Streptophyta</taxon>
        <taxon>Embryophyta</taxon>
        <taxon>Tracheophyta</taxon>
        <taxon>Spermatophyta</taxon>
        <taxon>Magnoliopsida</taxon>
        <taxon>eudicotyledons</taxon>
        <taxon>Gunneridae</taxon>
        <taxon>Pentapetalae</taxon>
        <taxon>rosids</taxon>
        <taxon>Vitales</taxon>
        <taxon>Vitaceae</taxon>
        <taxon>Viteae</taxon>
        <taxon>Vitis</taxon>
    </lineage>
</organism>
<gene>
    <name evidence="2" type="ORF">CK203_037007</name>
</gene>
<accession>A0A438IUT8</accession>
<feature type="region of interest" description="Disordered" evidence="1">
    <location>
        <begin position="42"/>
        <end position="80"/>
    </location>
</feature>
<dbReference type="EMBL" id="QGNW01000081">
    <property type="protein sequence ID" value="RVX00509.1"/>
    <property type="molecule type" value="Genomic_DNA"/>
</dbReference>
<name>A0A438IUT8_VITVI</name>
<evidence type="ECO:0000313" key="3">
    <source>
        <dbReference type="Proteomes" id="UP000288805"/>
    </source>
</evidence>
<evidence type="ECO:0000256" key="1">
    <source>
        <dbReference type="SAM" id="MobiDB-lite"/>
    </source>
</evidence>
<feature type="compositionally biased region" description="Low complexity" evidence="1">
    <location>
        <begin position="68"/>
        <end position="80"/>
    </location>
</feature>
<sequence length="212" mass="23628">MLGYGLEGLDLAPSLEAKFSIGPKTMEDPRWAKALKTIVGFGPARSDDSQGQPQSMESRNHFGAAQNSKRSSPSPLRSPFSETSLFWEKDGQHKLCEAKLHSEERSKTDLALFEVALRYESASFHFGCLVSGPYSSPSSFSGQTPLGEYCDLSWDRKEHDEEENPFRLLNGMESPMGETVKCWDLTNVNKGRIEELGKELCFAQTVPRETKA</sequence>
<comment type="caution">
    <text evidence="2">The sequence shown here is derived from an EMBL/GenBank/DDBJ whole genome shotgun (WGS) entry which is preliminary data.</text>
</comment>
<proteinExistence type="predicted"/>
<protein>
    <submittedName>
        <fullName evidence="2">Uncharacterized protein</fullName>
    </submittedName>
</protein>